<dbReference type="STRING" id="4155.A0A022QWP5"/>
<comment type="function">
    <text evidence="1">Potential calcium sensor.</text>
</comment>
<accession>A0A022QWP5</accession>
<keyword evidence="3" id="KW-0677">Repeat</keyword>
<dbReference type="Pfam" id="PF13499">
    <property type="entry name" value="EF-hand_7"/>
    <property type="match status" value="2"/>
</dbReference>
<feature type="non-terminal residue" evidence="6">
    <location>
        <position position="1"/>
    </location>
</feature>
<organism evidence="6 7">
    <name type="scientific">Erythranthe guttata</name>
    <name type="common">Yellow monkey flower</name>
    <name type="synonym">Mimulus guttatus</name>
    <dbReference type="NCBI Taxonomy" id="4155"/>
    <lineage>
        <taxon>Eukaryota</taxon>
        <taxon>Viridiplantae</taxon>
        <taxon>Streptophyta</taxon>
        <taxon>Embryophyta</taxon>
        <taxon>Tracheophyta</taxon>
        <taxon>Spermatophyta</taxon>
        <taxon>Magnoliopsida</taxon>
        <taxon>eudicotyledons</taxon>
        <taxon>Gunneridae</taxon>
        <taxon>Pentapetalae</taxon>
        <taxon>asterids</taxon>
        <taxon>lamiids</taxon>
        <taxon>Lamiales</taxon>
        <taxon>Phrymaceae</taxon>
        <taxon>Erythranthe</taxon>
    </lineage>
</organism>
<evidence type="ECO:0000256" key="3">
    <source>
        <dbReference type="ARBA" id="ARBA00022737"/>
    </source>
</evidence>
<proteinExistence type="predicted"/>
<dbReference type="eggNOG" id="KOG0027">
    <property type="taxonomic scope" value="Eukaryota"/>
</dbReference>
<evidence type="ECO:0000313" key="7">
    <source>
        <dbReference type="Proteomes" id="UP000030748"/>
    </source>
</evidence>
<dbReference type="GO" id="GO:0005737">
    <property type="term" value="C:cytoplasm"/>
    <property type="evidence" value="ECO:0007669"/>
    <property type="project" value="UniProtKB-ARBA"/>
</dbReference>
<dbReference type="AlphaFoldDB" id="A0A022QWP5"/>
<feature type="domain" description="EF-hand" evidence="5">
    <location>
        <begin position="26"/>
        <end position="61"/>
    </location>
</feature>
<feature type="domain" description="EF-hand" evidence="5">
    <location>
        <begin position="144"/>
        <end position="179"/>
    </location>
</feature>
<dbReference type="PANTHER" id="PTHR10891">
    <property type="entry name" value="EF-HAND CALCIUM-BINDING DOMAIN CONTAINING PROTEIN"/>
    <property type="match status" value="1"/>
</dbReference>
<dbReference type="InterPro" id="IPR039647">
    <property type="entry name" value="EF_hand_pair_protein_CML-like"/>
</dbReference>
<dbReference type="EMBL" id="KI630880">
    <property type="protein sequence ID" value="EYU32004.1"/>
    <property type="molecule type" value="Genomic_DNA"/>
</dbReference>
<feature type="domain" description="EF-hand" evidence="5">
    <location>
        <begin position="68"/>
        <end position="103"/>
    </location>
</feature>
<dbReference type="FunFam" id="1.10.238.10:FF:000089">
    <property type="entry name" value="calmodulin-like protein 3"/>
    <property type="match status" value="1"/>
</dbReference>
<dbReference type="InterPro" id="IPR011992">
    <property type="entry name" value="EF-hand-dom_pair"/>
</dbReference>
<dbReference type="SUPFAM" id="SSF47473">
    <property type="entry name" value="EF-hand"/>
    <property type="match status" value="1"/>
</dbReference>
<gene>
    <name evidence="6" type="ORF">MIMGU_mgv1a019075mg</name>
</gene>
<keyword evidence="7" id="KW-1185">Reference proteome</keyword>
<evidence type="ECO:0000256" key="1">
    <source>
        <dbReference type="ARBA" id="ARBA00003291"/>
    </source>
</evidence>
<name>A0A022QWP5_ERYGU</name>
<evidence type="ECO:0000259" key="5">
    <source>
        <dbReference type="PROSITE" id="PS50222"/>
    </source>
</evidence>
<protein>
    <recommendedName>
        <fullName evidence="5">EF-hand domain-containing protein</fullName>
    </recommendedName>
</protein>
<evidence type="ECO:0000256" key="4">
    <source>
        <dbReference type="ARBA" id="ARBA00022837"/>
    </source>
</evidence>
<dbReference type="SMART" id="SM00054">
    <property type="entry name" value="EFh"/>
    <property type="match status" value="4"/>
</dbReference>
<keyword evidence="4" id="KW-0106">Calcium</keyword>
<reference evidence="6 7" key="1">
    <citation type="journal article" date="2013" name="Proc. Natl. Acad. Sci. U.S.A.">
        <title>Fine-scale variation in meiotic recombination in Mimulus inferred from population shotgun sequencing.</title>
        <authorList>
            <person name="Hellsten U."/>
            <person name="Wright K.M."/>
            <person name="Jenkins J."/>
            <person name="Shu S."/>
            <person name="Yuan Y."/>
            <person name="Wessler S.R."/>
            <person name="Schmutz J."/>
            <person name="Willis J.H."/>
            <person name="Rokhsar D.S."/>
        </authorList>
    </citation>
    <scope>NUCLEOTIDE SEQUENCE [LARGE SCALE GENOMIC DNA]</scope>
    <source>
        <strain evidence="7">cv. DUN x IM62</strain>
    </source>
</reference>
<evidence type="ECO:0000313" key="6">
    <source>
        <dbReference type="EMBL" id="EYU32004.1"/>
    </source>
</evidence>
<dbReference type="PROSITE" id="PS00018">
    <property type="entry name" value="EF_HAND_1"/>
    <property type="match status" value="4"/>
</dbReference>
<feature type="domain" description="EF-hand" evidence="5">
    <location>
        <begin position="107"/>
        <end position="142"/>
    </location>
</feature>
<keyword evidence="2" id="KW-0479">Metal-binding</keyword>
<sequence>SCCNNNNNNKHASDLSWLTSSFPSMEISTQLKQVFKIIDANGDGKLSPFELKKVLLISTGHEKAEAAKLEAEAEGIVREMDFNGDGYVDVDEFVITVMGMNGEDLMGSEIIMRSAFRVFDADNNGLISAEELRSVIRRVGFGNSSLRECRKMIEGVDIDGDGFVSFDEFKFMLCGGGLS</sequence>
<dbReference type="InterPro" id="IPR002048">
    <property type="entry name" value="EF_hand_dom"/>
</dbReference>
<dbReference type="PROSITE" id="PS50222">
    <property type="entry name" value="EF_HAND_2"/>
    <property type="match status" value="4"/>
</dbReference>
<dbReference type="Gene3D" id="1.10.238.10">
    <property type="entry name" value="EF-hand"/>
    <property type="match status" value="2"/>
</dbReference>
<dbReference type="CDD" id="cd00051">
    <property type="entry name" value="EFh"/>
    <property type="match status" value="1"/>
</dbReference>
<dbReference type="GO" id="GO:0005509">
    <property type="term" value="F:calcium ion binding"/>
    <property type="evidence" value="ECO:0007669"/>
    <property type="project" value="InterPro"/>
</dbReference>
<evidence type="ECO:0000256" key="2">
    <source>
        <dbReference type="ARBA" id="ARBA00022723"/>
    </source>
</evidence>
<dbReference type="Proteomes" id="UP000030748">
    <property type="component" value="Unassembled WGS sequence"/>
</dbReference>
<dbReference type="InterPro" id="IPR018247">
    <property type="entry name" value="EF_Hand_1_Ca_BS"/>
</dbReference>